<organism evidence="1 2">
    <name type="scientific">Ancylostoma ceylanicum</name>
    <dbReference type="NCBI Taxonomy" id="53326"/>
    <lineage>
        <taxon>Eukaryota</taxon>
        <taxon>Metazoa</taxon>
        <taxon>Ecdysozoa</taxon>
        <taxon>Nematoda</taxon>
        <taxon>Chromadorea</taxon>
        <taxon>Rhabditida</taxon>
        <taxon>Rhabditina</taxon>
        <taxon>Rhabditomorpha</taxon>
        <taxon>Strongyloidea</taxon>
        <taxon>Ancylostomatidae</taxon>
        <taxon>Ancylostomatinae</taxon>
        <taxon>Ancylostoma</taxon>
    </lineage>
</organism>
<reference evidence="2" key="1">
    <citation type="journal article" date="2015" name="Nat. Genet.">
        <title>The genome and transcriptome of the zoonotic hookworm Ancylostoma ceylanicum identify infection-specific gene families.</title>
        <authorList>
            <person name="Schwarz E.M."/>
            <person name="Hu Y."/>
            <person name="Antoshechkin I."/>
            <person name="Miller M.M."/>
            <person name="Sternberg P.W."/>
            <person name="Aroian R.V."/>
        </authorList>
    </citation>
    <scope>NUCLEOTIDE SEQUENCE</scope>
    <source>
        <strain evidence="2">HY135</strain>
    </source>
</reference>
<gene>
    <name evidence="1" type="primary">Acey_s0089.g2218</name>
    <name evidence="1" type="ORF">Y032_0089g2218</name>
</gene>
<dbReference type="EMBL" id="JARK01001425">
    <property type="protein sequence ID" value="EYC04105.1"/>
    <property type="molecule type" value="Genomic_DNA"/>
</dbReference>
<evidence type="ECO:0000313" key="1">
    <source>
        <dbReference type="EMBL" id="EYC04105.1"/>
    </source>
</evidence>
<sequence>MFIVMWWIPWQRTRTTHRFEDEGYRRYGSDVGGTSGVLILVGDGAGSEKRGWILIELTPSMISIVHRSPSKKDGLIARLHYRGGTRTRDAERACSG</sequence>
<accession>A0A016TMZ5</accession>
<proteinExistence type="predicted"/>
<comment type="caution">
    <text evidence="1">The sequence shown here is derived from an EMBL/GenBank/DDBJ whole genome shotgun (WGS) entry which is preliminary data.</text>
</comment>
<dbReference type="Proteomes" id="UP000024635">
    <property type="component" value="Unassembled WGS sequence"/>
</dbReference>
<protein>
    <submittedName>
        <fullName evidence="1">Uncharacterized protein</fullName>
    </submittedName>
</protein>
<dbReference type="AlphaFoldDB" id="A0A016TMZ5"/>
<evidence type="ECO:0000313" key="2">
    <source>
        <dbReference type="Proteomes" id="UP000024635"/>
    </source>
</evidence>
<keyword evidence="2" id="KW-1185">Reference proteome</keyword>
<name>A0A016TMZ5_9BILA</name>